<dbReference type="EMBL" id="JAXCLA010000010">
    <property type="protein sequence ID" value="MDY0748320.1"/>
    <property type="molecule type" value="Genomic_DNA"/>
</dbReference>
<evidence type="ECO:0000256" key="1">
    <source>
        <dbReference type="ARBA" id="ARBA00006291"/>
    </source>
</evidence>
<keyword evidence="2 6" id="KW-0132">Cell division</keyword>
<dbReference type="NCBIfam" id="TIGR01222">
    <property type="entry name" value="minC"/>
    <property type="match status" value="1"/>
</dbReference>
<feature type="domain" description="Septum formation inhibitor MinC C-terminal" evidence="7">
    <location>
        <begin position="172"/>
        <end position="273"/>
    </location>
</feature>
<dbReference type="SUPFAM" id="SSF63848">
    <property type="entry name" value="Cell-division inhibitor MinC, C-terminal domain"/>
    <property type="match status" value="1"/>
</dbReference>
<keyword evidence="4 6" id="KW-0131">Cell cycle</keyword>
<evidence type="ECO:0000259" key="8">
    <source>
        <dbReference type="Pfam" id="PF05209"/>
    </source>
</evidence>
<organism evidence="9 10">
    <name type="scientific">Roseateles agri</name>
    <dbReference type="NCBI Taxonomy" id="3098619"/>
    <lineage>
        <taxon>Bacteria</taxon>
        <taxon>Pseudomonadati</taxon>
        <taxon>Pseudomonadota</taxon>
        <taxon>Betaproteobacteria</taxon>
        <taxon>Burkholderiales</taxon>
        <taxon>Sphaerotilaceae</taxon>
        <taxon>Roseateles</taxon>
    </lineage>
</organism>
<reference evidence="9 10" key="1">
    <citation type="submission" date="2023-11" db="EMBL/GenBank/DDBJ databases">
        <title>Paucibacter sp. nov., isolated from fresh soil in Korea.</title>
        <authorList>
            <person name="Le N.T.T."/>
        </authorList>
    </citation>
    <scope>NUCLEOTIDE SEQUENCE [LARGE SCALE GENOMIC DNA]</scope>
    <source>
        <strain evidence="9 10">R3-3</strain>
    </source>
</reference>
<protein>
    <recommendedName>
        <fullName evidence="6">Probable septum site-determining protein MinC</fullName>
    </recommendedName>
</protein>
<dbReference type="Proteomes" id="UP001285263">
    <property type="component" value="Unassembled WGS sequence"/>
</dbReference>
<evidence type="ECO:0000313" key="9">
    <source>
        <dbReference type="EMBL" id="MDY0748320.1"/>
    </source>
</evidence>
<keyword evidence="10" id="KW-1185">Reference proteome</keyword>
<dbReference type="RefSeq" id="WP_320426292.1">
    <property type="nucleotide sequence ID" value="NZ_JAXCLA010000010.1"/>
</dbReference>
<comment type="similarity">
    <text evidence="1 6">Belongs to the MinC family.</text>
</comment>
<comment type="caution">
    <text evidence="9">The sequence shown here is derived from an EMBL/GenBank/DDBJ whole genome shotgun (WGS) entry which is preliminary data.</text>
</comment>
<dbReference type="HAMAP" id="MF_00267">
    <property type="entry name" value="MinC"/>
    <property type="match status" value="1"/>
</dbReference>
<evidence type="ECO:0000256" key="6">
    <source>
        <dbReference type="HAMAP-Rule" id="MF_00267"/>
    </source>
</evidence>
<evidence type="ECO:0000256" key="2">
    <source>
        <dbReference type="ARBA" id="ARBA00022618"/>
    </source>
</evidence>
<feature type="domain" description="Septum formation inhibitor MinC N-terminal" evidence="8">
    <location>
        <begin position="19"/>
        <end position="109"/>
    </location>
</feature>
<dbReference type="InterPro" id="IPR016098">
    <property type="entry name" value="CAP/MinC_C"/>
</dbReference>
<sequence>MAQAQTTGKSSSARGAAVLELKSASLSLLALVLKSADPAELAAGLAEKLGDTPGMFSNDPVVIDLSQLERTPAVADPDAQGQLALEAAALQAVDLAAVVALLREHQMQPVAVQGATPEELEQAQALGLADASGQDLTRTRGAEPRTVVQEVEVVREVIREVAVPGEAAKTLIIDKPLRSGQQVYAKGADLVVMALVSHGAEVIADGSIHVYAPLRGKAIAGARGNADARIFSLSMEAELIAIAGIYRTTENPLPDNVLRKPAQIRLDGEKLVMEPF</sequence>
<dbReference type="PANTHER" id="PTHR34108:SF1">
    <property type="entry name" value="SEPTUM SITE-DETERMINING PROTEIN MINC"/>
    <property type="match status" value="1"/>
</dbReference>
<dbReference type="Pfam" id="PF03775">
    <property type="entry name" value="MinC_C"/>
    <property type="match status" value="1"/>
</dbReference>
<dbReference type="InterPro" id="IPR007874">
    <property type="entry name" value="MinC_N"/>
</dbReference>
<evidence type="ECO:0000256" key="5">
    <source>
        <dbReference type="ARBA" id="ARBA00025606"/>
    </source>
</evidence>
<dbReference type="Gene3D" id="3.30.70.260">
    <property type="match status" value="1"/>
</dbReference>
<dbReference type="InterPro" id="IPR036145">
    <property type="entry name" value="MinC_C_sf"/>
</dbReference>
<keyword evidence="3 6" id="KW-0717">Septation</keyword>
<dbReference type="InterPro" id="IPR005526">
    <property type="entry name" value="Septum_form_inhib_MinC_C"/>
</dbReference>
<evidence type="ECO:0000256" key="4">
    <source>
        <dbReference type="ARBA" id="ARBA00023306"/>
    </source>
</evidence>
<proteinExistence type="inferred from homology"/>
<evidence type="ECO:0000256" key="3">
    <source>
        <dbReference type="ARBA" id="ARBA00023210"/>
    </source>
</evidence>
<name>A0ABU5DRQ3_9BURK</name>
<evidence type="ECO:0000313" key="10">
    <source>
        <dbReference type="Proteomes" id="UP001285263"/>
    </source>
</evidence>
<gene>
    <name evidence="6 9" type="primary">minC</name>
    <name evidence="9" type="ORF">SNE35_27730</name>
</gene>
<dbReference type="Gene3D" id="2.160.20.70">
    <property type="match status" value="1"/>
</dbReference>
<comment type="subunit">
    <text evidence="6">Interacts with MinD and FtsZ.</text>
</comment>
<dbReference type="Pfam" id="PF05209">
    <property type="entry name" value="MinC_N"/>
    <property type="match status" value="1"/>
</dbReference>
<dbReference type="InterPro" id="IPR013033">
    <property type="entry name" value="MinC"/>
</dbReference>
<accession>A0ABU5DRQ3</accession>
<dbReference type="PANTHER" id="PTHR34108">
    <property type="entry name" value="SEPTUM SITE-DETERMINING PROTEIN MINC"/>
    <property type="match status" value="1"/>
</dbReference>
<evidence type="ECO:0000259" key="7">
    <source>
        <dbReference type="Pfam" id="PF03775"/>
    </source>
</evidence>
<comment type="function">
    <text evidence="5 6">Cell division inhibitor that blocks the formation of polar Z ring septums. Rapidly oscillates between the poles of the cell to destabilize FtsZ filaments that have formed before they mature into polar Z rings. Prevents FtsZ polymerization.</text>
</comment>